<dbReference type="GO" id="GO:0004672">
    <property type="term" value="F:protein kinase activity"/>
    <property type="evidence" value="ECO:0007669"/>
    <property type="project" value="InterPro"/>
</dbReference>
<dbReference type="PROSITE" id="PS50011">
    <property type="entry name" value="PROTEIN_KINASE_DOM"/>
    <property type="match status" value="1"/>
</dbReference>
<dbReference type="EMBL" id="CACVKT020001920">
    <property type="protein sequence ID" value="CAC5373636.1"/>
    <property type="molecule type" value="Genomic_DNA"/>
</dbReference>
<evidence type="ECO:0000256" key="1">
    <source>
        <dbReference type="SAM" id="MobiDB-lite"/>
    </source>
</evidence>
<dbReference type="GO" id="GO:0005524">
    <property type="term" value="F:ATP binding"/>
    <property type="evidence" value="ECO:0007669"/>
    <property type="project" value="InterPro"/>
</dbReference>
<proteinExistence type="predicted"/>
<sequence length="360" mass="40733">MDSNFTLGGTVPFEEGSGHHSNNEINQEEIERLAGEDRRTFNENGNDSFKLSSTVECDNEPTDHQIECNTTSQDELAQTEDETVVCQTSDSNSDKEDNDTIKEGNMLVGFTRSIIDNIFMVDPDIDVSLRRSTEVIDKEEKKVRYFEMAPTETTWRNGYHSICTVYENVQTGDTISVVHKRISNYREVLAGLDIPKISPAIFCVIEEDKEKIHMFMELVDPYVSLGGMIRLGKKLGKSGAYYVINIVSKAVNVIHGKRWSHGDLHVDNILLQKIENEIIPRIIDYGYAMELAGNENDESYMGYDISMISEAISNLCISLNEIDDPLLNRFRGDNREVLRNTEDVECLIEETAFEAAIFGN</sequence>
<gene>
    <name evidence="3" type="ORF">MCOR_11329</name>
</gene>
<evidence type="ECO:0000259" key="2">
    <source>
        <dbReference type="PROSITE" id="PS50011"/>
    </source>
</evidence>
<organism evidence="3 4">
    <name type="scientific">Mytilus coruscus</name>
    <name type="common">Sea mussel</name>
    <dbReference type="NCBI Taxonomy" id="42192"/>
    <lineage>
        <taxon>Eukaryota</taxon>
        <taxon>Metazoa</taxon>
        <taxon>Spiralia</taxon>
        <taxon>Lophotrochozoa</taxon>
        <taxon>Mollusca</taxon>
        <taxon>Bivalvia</taxon>
        <taxon>Autobranchia</taxon>
        <taxon>Pteriomorphia</taxon>
        <taxon>Mytilida</taxon>
        <taxon>Mytiloidea</taxon>
        <taxon>Mytilidae</taxon>
        <taxon>Mytilinae</taxon>
        <taxon>Mytilus</taxon>
    </lineage>
</organism>
<feature type="region of interest" description="Disordered" evidence="1">
    <location>
        <begin position="1"/>
        <end position="21"/>
    </location>
</feature>
<dbReference type="Proteomes" id="UP000507470">
    <property type="component" value="Unassembled WGS sequence"/>
</dbReference>
<evidence type="ECO:0000313" key="3">
    <source>
        <dbReference type="EMBL" id="CAC5373636.1"/>
    </source>
</evidence>
<keyword evidence="4" id="KW-1185">Reference proteome</keyword>
<reference evidence="3 4" key="1">
    <citation type="submission" date="2020-06" db="EMBL/GenBank/DDBJ databases">
        <authorList>
            <person name="Li R."/>
            <person name="Bekaert M."/>
        </authorList>
    </citation>
    <scope>NUCLEOTIDE SEQUENCE [LARGE SCALE GENOMIC DNA]</scope>
    <source>
        <strain evidence="4">wild</strain>
    </source>
</reference>
<accession>A0A6J8ATV6</accession>
<dbReference type="Pfam" id="PF00069">
    <property type="entry name" value="Pkinase"/>
    <property type="match status" value="1"/>
</dbReference>
<dbReference type="SUPFAM" id="SSF56112">
    <property type="entry name" value="Protein kinase-like (PK-like)"/>
    <property type="match status" value="1"/>
</dbReference>
<name>A0A6J8ATV6_MYTCO</name>
<dbReference type="OrthoDB" id="6207308at2759"/>
<dbReference type="Gene3D" id="1.10.510.10">
    <property type="entry name" value="Transferase(Phosphotransferase) domain 1"/>
    <property type="match status" value="1"/>
</dbReference>
<protein>
    <recommendedName>
        <fullName evidence="2">Protein kinase domain-containing protein</fullName>
    </recommendedName>
</protein>
<dbReference type="InterPro" id="IPR000719">
    <property type="entry name" value="Prot_kinase_dom"/>
</dbReference>
<evidence type="ECO:0000313" key="4">
    <source>
        <dbReference type="Proteomes" id="UP000507470"/>
    </source>
</evidence>
<dbReference type="InterPro" id="IPR011009">
    <property type="entry name" value="Kinase-like_dom_sf"/>
</dbReference>
<feature type="domain" description="Protein kinase" evidence="2">
    <location>
        <begin position="95"/>
        <end position="360"/>
    </location>
</feature>
<dbReference type="AlphaFoldDB" id="A0A6J8ATV6"/>